<gene>
    <name evidence="1" type="ORF">PHMEG_00033291</name>
</gene>
<accession>A0A225UW77</accession>
<name>A0A225UW77_9STRA</name>
<evidence type="ECO:0000313" key="2">
    <source>
        <dbReference type="Proteomes" id="UP000198211"/>
    </source>
</evidence>
<comment type="caution">
    <text evidence="1">The sequence shown here is derived from an EMBL/GenBank/DDBJ whole genome shotgun (WGS) entry which is preliminary data.</text>
</comment>
<feature type="non-terminal residue" evidence="1">
    <location>
        <position position="154"/>
    </location>
</feature>
<organism evidence="1 2">
    <name type="scientific">Phytophthora megakarya</name>
    <dbReference type="NCBI Taxonomy" id="4795"/>
    <lineage>
        <taxon>Eukaryota</taxon>
        <taxon>Sar</taxon>
        <taxon>Stramenopiles</taxon>
        <taxon>Oomycota</taxon>
        <taxon>Peronosporomycetes</taxon>
        <taxon>Peronosporales</taxon>
        <taxon>Peronosporaceae</taxon>
        <taxon>Phytophthora</taxon>
    </lineage>
</organism>
<proteinExistence type="predicted"/>
<dbReference type="Proteomes" id="UP000198211">
    <property type="component" value="Unassembled WGS sequence"/>
</dbReference>
<protein>
    <submittedName>
        <fullName evidence="1">Uncharacterized protein</fullName>
    </submittedName>
</protein>
<dbReference type="AlphaFoldDB" id="A0A225UW77"/>
<keyword evidence="2" id="KW-1185">Reference proteome</keyword>
<reference evidence="2" key="1">
    <citation type="submission" date="2017-03" db="EMBL/GenBank/DDBJ databases">
        <title>Phytopthora megakarya and P. palmivora, two closely related causual agents of cacao black pod achieved similar genome size and gene model numbers by different mechanisms.</title>
        <authorList>
            <person name="Ali S."/>
            <person name="Shao J."/>
            <person name="Larry D.J."/>
            <person name="Kronmiller B."/>
            <person name="Shen D."/>
            <person name="Strem M.D."/>
            <person name="Melnick R.L."/>
            <person name="Guiltinan M.J."/>
            <person name="Tyler B.M."/>
            <person name="Meinhardt L.W."/>
            <person name="Bailey B.A."/>
        </authorList>
    </citation>
    <scope>NUCLEOTIDE SEQUENCE [LARGE SCALE GENOMIC DNA]</scope>
    <source>
        <strain evidence="2">zdho120</strain>
    </source>
</reference>
<dbReference type="OrthoDB" id="128540at2759"/>
<sequence>MWKKKEVVGWIENVGDRVSTRAARHFNPGTARRWWRQRVENWEAAPAQMGVAGVGRKPVLENLEGFSFEAIVLRRLKKKKVTHEWITAQAIQFYSDVSDGRTRTFEASPNGMIYRFVEEPIGRYSRMTSSLASVVEFPWVALHQSLDRMQFQVA</sequence>
<evidence type="ECO:0000313" key="1">
    <source>
        <dbReference type="EMBL" id="OWY96439.1"/>
    </source>
</evidence>
<dbReference type="EMBL" id="NBNE01011633">
    <property type="protein sequence ID" value="OWY96439.1"/>
    <property type="molecule type" value="Genomic_DNA"/>
</dbReference>